<dbReference type="GO" id="GO:0006508">
    <property type="term" value="P:proteolysis"/>
    <property type="evidence" value="ECO:0007669"/>
    <property type="project" value="UniProtKB-KW"/>
</dbReference>
<evidence type="ECO:0000313" key="7">
    <source>
        <dbReference type="Proteomes" id="UP000827889"/>
    </source>
</evidence>
<dbReference type="GO" id="GO:0005576">
    <property type="term" value="C:extracellular region"/>
    <property type="evidence" value="ECO:0007669"/>
    <property type="project" value="TreeGrafter"/>
</dbReference>
<evidence type="ECO:0000256" key="5">
    <source>
        <dbReference type="ARBA" id="ARBA00023180"/>
    </source>
</evidence>
<dbReference type="InterPro" id="IPR033121">
    <property type="entry name" value="PEPTIDASE_A1"/>
</dbReference>
<comment type="similarity">
    <text evidence="1">Belongs to the peptidase A1 family.</text>
</comment>
<keyword evidence="2" id="KW-0645">Protease</keyword>
<dbReference type="Pfam" id="PF14543">
    <property type="entry name" value="TAXi_N"/>
    <property type="match status" value="2"/>
</dbReference>
<keyword evidence="4" id="KW-0378">Hydrolase</keyword>
<dbReference type="RefSeq" id="XP_030535576.2">
    <property type="nucleotide sequence ID" value="XM_030679716.2"/>
</dbReference>
<dbReference type="AlphaFoldDB" id="A0A8B8PL90"/>
<evidence type="ECO:0000256" key="4">
    <source>
        <dbReference type="ARBA" id="ARBA00022801"/>
    </source>
</evidence>
<keyword evidence="5" id="KW-0325">Glycoprotein</keyword>
<dbReference type="PROSITE" id="PS00141">
    <property type="entry name" value="ASP_PROTEASE"/>
    <property type="match status" value="1"/>
</dbReference>
<dbReference type="InterPro" id="IPR001969">
    <property type="entry name" value="Aspartic_peptidase_AS"/>
</dbReference>
<keyword evidence="7" id="KW-1185">Reference proteome</keyword>
<dbReference type="GO" id="GO:0004190">
    <property type="term" value="F:aspartic-type endopeptidase activity"/>
    <property type="evidence" value="ECO:0007669"/>
    <property type="project" value="UniProtKB-KW"/>
</dbReference>
<dbReference type="KEGG" id="rarg:115744499"/>
<proteinExistence type="inferred from homology"/>
<evidence type="ECO:0000256" key="3">
    <source>
        <dbReference type="ARBA" id="ARBA00022750"/>
    </source>
</evidence>
<dbReference type="InterPro" id="IPR032799">
    <property type="entry name" value="TAXi_C"/>
</dbReference>
<evidence type="ECO:0000256" key="2">
    <source>
        <dbReference type="ARBA" id="ARBA00022670"/>
    </source>
</evidence>
<evidence type="ECO:0000256" key="1">
    <source>
        <dbReference type="ARBA" id="ARBA00007447"/>
    </source>
</evidence>
<reference evidence="8" key="1">
    <citation type="submission" date="2025-08" db="UniProtKB">
        <authorList>
            <consortium name="RefSeq"/>
        </authorList>
    </citation>
    <scope>IDENTIFICATION</scope>
    <source>
        <tissue evidence="8">Leaf</tissue>
    </source>
</reference>
<sequence length="565" mass="62340">MPPAPQLVEIDTASDLLWFQCLPCTTCFKQSPPLFDPAKSSTYSNIPCGSEDCRISRGKCDAYNKYCLYQRSYLDGTSTAGNLASEQATFETSDEGTIRVPIKVFGCGHVNKDTVDAQESEILGLSEGYASLTHGASKTKPMKPPRLAMTLVHPDSIHSPYYNPNATAYDLVERAINGSIARILSLSKRVAGPNDYAFRAGLIADNRGIAFIMKIPVGTPPAPQLLLIDTGSDLFWFQCKHCISCFKQSAPLFDPAKSSSYSNIRCNSAACAHSTGECDRDKACCTYLFSYVDGAGTRGNFASENVTFETSDEGTMVIPIRVVRCGHENKGSVDGQVTGTLGLSYHYYASLVQQVGSKFSIRIGDIHDPHYQYNQLVLGDDSVLEGHSTTLDMYGVHHYVNLQGISVGETRLKIDPGAFKRAPSGHGGVALDLGSVLTWLKGDGYVPLHDEVRRLLDPRLRRVEYGHNPEFLCYVGTMQKDLQQFPVVTFRFEDVAELVLDIDNMFFQVKPNMFCMTVVQSDVKLQVLTLIGVFAQQFHNIGYDILARKLFIQRIDCGLLDRAFP</sequence>
<dbReference type="InterPro" id="IPR032861">
    <property type="entry name" value="TAXi_N"/>
</dbReference>
<evidence type="ECO:0000259" key="6">
    <source>
        <dbReference type="PROSITE" id="PS51767"/>
    </source>
</evidence>
<protein>
    <submittedName>
        <fullName evidence="8">Aspartic proteinase CDR1-like</fullName>
    </submittedName>
</protein>
<organism evidence="7 8">
    <name type="scientific">Rhodamnia argentea</name>
    <dbReference type="NCBI Taxonomy" id="178133"/>
    <lineage>
        <taxon>Eukaryota</taxon>
        <taxon>Viridiplantae</taxon>
        <taxon>Streptophyta</taxon>
        <taxon>Embryophyta</taxon>
        <taxon>Tracheophyta</taxon>
        <taxon>Spermatophyta</taxon>
        <taxon>Magnoliopsida</taxon>
        <taxon>eudicotyledons</taxon>
        <taxon>Gunneridae</taxon>
        <taxon>Pentapetalae</taxon>
        <taxon>rosids</taxon>
        <taxon>malvids</taxon>
        <taxon>Myrtales</taxon>
        <taxon>Myrtaceae</taxon>
        <taxon>Myrtoideae</taxon>
        <taxon>Myrteae</taxon>
        <taxon>Australasian group</taxon>
        <taxon>Rhodamnia</taxon>
    </lineage>
</organism>
<dbReference type="CDD" id="cd05476">
    <property type="entry name" value="pepsin_A_like_plant"/>
    <property type="match status" value="1"/>
</dbReference>
<keyword evidence="3" id="KW-0064">Aspartyl protease</keyword>
<dbReference type="SUPFAM" id="SSF50630">
    <property type="entry name" value="Acid proteases"/>
    <property type="match status" value="2"/>
</dbReference>
<dbReference type="Gene3D" id="2.40.70.10">
    <property type="entry name" value="Acid Proteases"/>
    <property type="match status" value="3"/>
</dbReference>
<dbReference type="Proteomes" id="UP000827889">
    <property type="component" value="Chromosome 4"/>
</dbReference>
<name>A0A8B8PL90_9MYRT</name>
<dbReference type="Pfam" id="PF14541">
    <property type="entry name" value="TAXi_C"/>
    <property type="match status" value="1"/>
</dbReference>
<accession>A0A8B8PL90</accession>
<dbReference type="PANTHER" id="PTHR47967">
    <property type="entry name" value="OS07G0603500 PROTEIN-RELATED"/>
    <property type="match status" value="1"/>
</dbReference>
<gene>
    <name evidence="8" type="primary">LOC115744499</name>
</gene>
<dbReference type="InterPro" id="IPR051708">
    <property type="entry name" value="Plant_Aspart_Prot_A1"/>
</dbReference>
<dbReference type="PROSITE" id="PS51767">
    <property type="entry name" value="PEPTIDASE_A1"/>
    <property type="match status" value="1"/>
</dbReference>
<evidence type="ECO:0000313" key="8">
    <source>
        <dbReference type="RefSeq" id="XP_030535576.2"/>
    </source>
</evidence>
<feature type="domain" description="Peptidase A1" evidence="6">
    <location>
        <begin position="211"/>
        <end position="553"/>
    </location>
</feature>
<dbReference type="GeneID" id="115744499"/>
<dbReference type="PANTHER" id="PTHR47967:SF14">
    <property type="entry name" value="EUKARYOTIC ASPARTYL PROTEASE FAMILY PROTEIN"/>
    <property type="match status" value="1"/>
</dbReference>
<dbReference type="InterPro" id="IPR034161">
    <property type="entry name" value="Pepsin-like_plant"/>
</dbReference>
<dbReference type="InterPro" id="IPR021109">
    <property type="entry name" value="Peptidase_aspartic_dom_sf"/>
</dbReference>